<dbReference type="PIRSF" id="PIRSF005739">
    <property type="entry name" value="O-mtase"/>
    <property type="match status" value="1"/>
</dbReference>
<feature type="domain" description="O-methyltransferase C-terminal" evidence="4">
    <location>
        <begin position="129"/>
        <end position="339"/>
    </location>
</feature>
<dbReference type="CDD" id="cd02440">
    <property type="entry name" value="AdoMet_MTases"/>
    <property type="match status" value="1"/>
</dbReference>
<sequence>MEDKQRELGEEEKEEEHAKVEIWKYVFGFVEIAVVKCSIELGIADAIESHGSPMTLLELSSALRCDPSPLYRIMRVLVHLKIFKEKPATQLGPKVYAQTPLSKRLLKSGKNSMAAFILLESSPVMLAPWHGLSARIQGVSNPSFEAVHGEDVWSYAAANPNHSKLINEAMACDARVAVPAVLESCLEVFKGLETIVDVGGGDGTTLRLLVEECPWIRGVNFDLPHVVSVAQECDRIENVGGDMFDCVPKADAAIIMWVLHDWGDDECIRILKKCREAIPEDKGKVIIVEAVIEEDNEKQDKKLTDVRLMLDMVMMAHTNTGKERTLKEWGYVLGEAGFSRHTITPIHAVQSVIQAFP</sequence>
<proteinExistence type="predicted"/>
<dbReference type="SUPFAM" id="SSF53335">
    <property type="entry name" value="S-adenosyl-L-methionine-dependent methyltransferases"/>
    <property type="match status" value="1"/>
</dbReference>
<dbReference type="PROSITE" id="PS51683">
    <property type="entry name" value="SAM_OMT_II"/>
    <property type="match status" value="1"/>
</dbReference>
<dbReference type="InterPro" id="IPR016461">
    <property type="entry name" value="COMT-like"/>
</dbReference>
<dbReference type="InterPro" id="IPR001077">
    <property type="entry name" value="COMT_C"/>
</dbReference>
<organism evidence="6 7">
    <name type="scientific">Prunus mume</name>
    <name type="common">Japanese apricot</name>
    <name type="synonym">Armeniaca mume</name>
    <dbReference type="NCBI Taxonomy" id="102107"/>
    <lineage>
        <taxon>Eukaryota</taxon>
        <taxon>Viridiplantae</taxon>
        <taxon>Streptophyta</taxon>
        <taxon>Embryophyta</taxon>
        <taxon>Tracheophyta</taxon>
        <taxon>Spermatophyta</taxon>
        <taxon>Magnoliopsida</taxon>
        <taxon>eudicotyledons</taxon>
        <taxon>Gunneridae</taxon>
        <taxon>Pentapetalae</taxon>
        <taxon>rosids</taxon>
        <taxon>fabids</taxon>
        <taxon>Rosales</taxon>
        <taxon>Rosaceae</taxon>
        <taxon>Amygdaloideae</taxon>
        <taxon>Amygdaleae</taxon>
        <taxon>Prunus</taxon>
    </lineage>
</organism>
<evidence type="ECO:0000313" key="7">
    <source>
        <dbReference type="RefSeq" id="XP_008236081.1"/>
    </source>
</evidence>
<accession>A0ABM0P904</accession>
<gene>
    <name evidence="7" type="primary">LOC103334874</name>
</gene>
<dbReference type="GeneID" id="103334874"/>
<protein>
    <submittedName>
        <fullName evidence="7">(RS)-norcoclaurine 6-O-methyltransferase-like</fullName>
    </submittedName>
</protein>
<dbReference type="SUPFAM" id="SSF46785">
    <property type="entry name" value="Winged helix' DNA-binding domain"/>
    <property type="match status" value="1"/>
</dbReference>
<evidence type="ECO:0000256" key="1">
    <source>
        <dbReference type="ARBA" id="ARBA00022603"/>
    </source>
</evidence>
<evidence type="ECO:0000259" key="4">
    <source>
        <dbReference type="Pfam" id="PF00891"/>
    </source>
</evidence>
<dbReference type="InterPro" id="IPR036388">
    <property type="entry name" value="WH-like_DNA-bd_sf"/>
</dbReference>
<feature type="domain" description="O-methyltransferase dimerisation" evidence="5">
    <location>
        <begin position="23"/>
        <end position="108"/>
    </location>
</feature>
<reference evidence="6" key="1">
    <citation type="journal article" date="2012" name="Nat. Commun.">
        <title>The genome of Prunus mume.</title>
        <authorList>
            <person name="Zhang Q."/>
            <person name="Chen W."/>
            <person name="Sun L."/>
            <person name="Zhao F."/>
            <person name="Huang B."/>
            <person name="Yang W."/>
            <person name="Tao Y."/>
            <person name="Wang J."/>
            <person name="Yuan Z."/>
            <person name="Fan G."/>
            <person name="Xing Z."/>
            <person name="Han C."/>
            <person name="Pan H."/>
            <person name="Zhong X."/>
            <person name="Shi W."/>
            <person name="Liang X."/>
            <person name="Du D."/>
            <person name="Sun F."/>
            <person name="Xu Z."/>
            <person name="Hao R."/>
            <person name="Lv T."/>
            <person name="Lv Y."/>
            <person name="Zheng Z."/>
            <person name="Sun M."/>
            <person name="Luo L."/>
            <person name="Cai M."/>
            <person name="Gao Y."/>
            <person name="Wang J."/>
            <person name="Yin Y."/>
            <person name="Xu X."/>
            <person name="Cheng T."/>
            <person name="Wang J."/>
        </authorList>
    </citation>
    <scope>NUCLEOTIDE SEQUENCE [LARGE SCALE GENOMIC DNA]</scope>
</reference>
<dbReference type="Gene3D" id="3.40.50.150">
    <property type="entry name" value="Vaccinia Virus protein VP39"/>
    <property type="match status" value="1"/>
</dbReference>
<evidence type="ECO:0000259" key="5">
    <source>
        <dbReference type="Pfam" id="PF08100"/>
    </source>
</evidence>
<name>A0ABM0P904_PRUMU</name>
<evidence type="ECO:0000313" key="6">
    <source>
        <dbReference type="Proteomes" id="UP000694861"/>
    </source>
</evidence>
<dbReference type="Proteomes" id="UP000694861">
    <property type="component" value="Linkage group LG6"/>
</dbReference>
<reference evidence="7" key="2">
    <citation type="submission" date="2025-08" db="UniProtKB">
        <authorList>
            <consortium name="RefSeq"/>
        </authorList>
    </citation>
    <scope>IDENTIFICATION</scope>
</reference>
<dbReference type="InterPro" id="IPR012967">
    <property type="entry name" value="COMT_dimerisation"/>
</dbReference>
<dbReference type="InterPro" id="IPR036390">
    <property type="entry name" value="WH_DNA-bd_sf"/>
</dbReference>
<keyword evidence="1" id="KW-0489">Methyltransferase</keyword>
<evidence type="ECO:0000256" key="2">
    <source>
        <dbReference type="ARBA" id="ARBA00022679"/>
    </source>
</evidence>
<dbReference type="Pfam" id="PF00891">
    <property type="entry name" value="Methyltransf_2"/>
    <property type="match status" value="1"/>
</dbReference>
<dbReference type="Gene3D" id="1.10.10.10">
    <property type="entry name" value="Winged helix-like DNA-binding domain superfamily/Winged helix DNA-binding domain"/>
    <property type="match status" value="1"/>
</dbReference>
<evidence type="ECO:0000256" key="3">
    <source>
        <dbReference type="ARBA" id="ARBA00022691"/>
    </source>
</evidence>
<keyword evidence="2" id="KW-0808">Transferase</keyword>
<keyword evidence="6" id="KW-1185">Reference proteome</keyword>
<dbReference type="PANTHER" id="PTHR11746">
    <property type="entry name" value="O-METHYLTRANSFERASE"/>
    <property type="match status" value="1"/>
</dbReference>
<dbReference type="RefSeq" id="XP_008236081.1">
    <property type="nucleotide sequence ID" value="XM_008237859.2"/>
</dbReference>
<dbReference type="InterPro" id="IPR029063">
    <property type="entry name" value="SAM-dependent_MTases_sf"/>
</dbReference>
<keyword evidence="3" id="KW-0949">S-adenosyl-L-methionine</keyword>
<dbReference type="Pfam" id="PF08100">
    <property type="entry name" value="Dimerisation"/>
    <property type="match status" value="1"/>
</dbReference>